<evidence type="ECO:0000313" key="2">
    <source>
        <dbReference type="Proteomes" id="UP000622890"/>
    </source>
</evidence>
<reference evidence="1" key="1">
    <citation type="submission" date="2021-01" db="EMBL/GenBank/DDBJ databases">
        <title>Genome sequence of strain Noviherbaspirillum sp. DKR-6.</title>
        <authorList>
            <person name="Chaudhary D.K."/>
        </authorList>
    </citation>
    <scope>NUCLEOTIDE SEQUENCE</scope>
    <source>
        <strain evidence="1">DKR-6</strain>
    </source>
</reference>
<dbReference type="AlphaFoldDB" id="A0A934SZE6"/>
<organism evidence="1 2">
    <name type="scientific">Noviherbaspirillum pedocola</name>
    <dbReference type="NCBI Taxonomy" id="2801341"/>
    <lineage>
        <taxon>Bacteria</taxon>
        <taxon>Pseudomonadati</taxon>
        <taxon>Pseudomonadota</taxon>
        <taxon>Betaproteobacteria</taxon>
        <taxon>Burkholderiales</taxon>
        <taxon>Oxalobacteraceae</taxon>
        <taxon>Noviherbaspirillum</taxon>
    </lineage>
</organism>
<keyword evidence="2" id="KW-1185">Reference proteome</keyword>
<dbReference type="RefSeq" id="WP_200597869.1">
    <property type="nucleotide sequence ID" value="NZ_JAEPBG010000022.1"/>
</dbReference>
<dbReference type="EMBL" id="JAEPBG010000022">
    <property type="protein sequence ID" value="MBK4738484.1"/>
    <property type="molecule type" value="Genomic_DNA"/>
</dbReference>
<accession>A0A934SZE6</accession>
<gene>
    <name evidence="1" type="ORF">JJB74_28025</name>
</gene>
<dbReference type="Proteomes" id="UP000622890">
    <property type="component" value="Unassembled WGS sequence"/>
</dbReference>
<comment type="caution">
    <text evidence="1">The sequence shown here is derived from an EMBL/GenBank/DDBJ whole genome shotgun (WGS) entry which is preliminary data.</text>
</comment>
<proteinExistence type="predicted"/>
<name>A0A934SZE6_9BURK</name>
<protein>
    <submittedName>
        <fullName evidence="1">Uncharacterized protein</fullName>
    </submittedName>
</protein>
<evidence type="ECO:0000313" key="1">
    <source>
        <dbReference type="EMBL" id="MBK4738484.1"/>
    </source>
</evidence>
<sequence>MEHDLAASQQRINIGDLLLQVSATLQKVGWEKGLMRKNGHAHGLP</sequence>